<dbReference type="InterPro" id="IPR001466">
    <property type="entry name" value="Beta-lactam-related"/>
</dbReference>
<organism evidence="3 4">
    <name type="scientific">Pukyongia salina</name>
    <dbReference type="NCBI Taxonomy" id="2094025"/>
    <lineage>
        <taxon>Bacteria</taxon>
        <taxon>Pseudomonadati</taxon>
        <taxon>Bacteroidota</taxon>
        <taxon>Flavobacteriia</taxon>
        <taxon>Flavobacteriales</taxon>
        <taxon>Flavobacteriaceae</taxon>
        <taxon>Pukyongia</taxon>
    </lineage>
</organism>
<keyword evidence="1" id="KW-0812">Transmembrane</keyword>
<dbReference type="KEGG" id="aue:C5O00_05610"/>
<accession>A0A2S0HVW2</accession>
<dbReference type="AlphaFoldDB" id="A0A2S0HVW2"/>
<dbReference type="GO" id="GO:0016787">
    <property type="term" value="F:hydrolase activity"/>
    <property type="evidence" value="ECO:0007669"/>
    <property type="project" value="UniProtKB-KW"/>
</dbReference>
<dbReference type="SUPFAM" id="SSF56601">
    <property type="entry name" value="beta-lactamase/transpeptidase-like"/>
    <property type="match status" value="1"/>
</dbReference>
<evidence type="ECO:0000313" key="3">
    <source>
        <dbReference type="EMBL" id="AVI50674.1"/>
    </source>
</evidence>
<keyword evidence="3" id="KW-0378">Hydrolase</keyword>
<keyword evidence="4" id="KW-1185">Reference proteome</keyword>
<dbReference type="OrthoDB" id="9773047at2"/>
<evidence type="ECO:0000259" key="2">
    <source>
        <dbReference type="Pfam" id="PF00144"/>
    </source>
</evidence>
<dbReference type="PANTHER" id="PTHR43283:SF7">
    <property type="entry name" value="BETA-LACTAMASE-RELATED DOMAIN-CONTAINING PROTEIN"/>
    <property type="match status" value="1"/>
</dbReference>
<evidence type="ECO:0000256" key="1">
    <source>
        <dbReference type="SAM" id="Phobius"/>
    </source>
</evidence>
<keyword evidence="1" id="KW-0472">Membrane</keyword>
<keyword evidence="1" id="KW-1133">Transmembrane helix</keyword>
<name>A0A2S0HVW2_9FLAO</name>
<dbReference type="Proteomes" id="UP000238442">
    <property type="component" value="Chromosome"/>
</dbReference>
<dbReference type="InterPro" id="IPR050789">
    <property type="entry name" value="Diverse_Enzym_Activities"/>
</dbReference>
<feature type="domain" description="Beta-lactamase-related" evidence="2">
    <location>
        <begin position="88"/>
        <end position="359"/>
    </location>
</feature>
<dbReference type="Gene3D" id="3.40.710.10">
    <property type="entry name" value="DD-peptidase/beta-lactamase superfamily"/>
    <property type="match status" value="1"/>
</dbReference>
<gene>
    <name evidence="3" type="ORF">C5O00_05610</name>
</gene>
<dbReference type="EMBL" id="CP027062">
    <property type="protein sequence ID" value="AVI50674.1"/>
    <property type="molecule type" value="Genomic_DNA"/>
</dbReference>
<dbReference type="RefSeq" id="WP_105215683.1">
    <property type="nucleotide sequence ID" value="NZ_CP027062.1"/>
</dbReference>
<reference evidence="3 4" key="1">
    <citation type="submission" date="2018-02" db="EMBL/GenBank/DDBJ databases">
        <title>Genomic analysis of the strain RR4-38 isolated from a seawater recirculating aquaculture system.</title>
        <authorList>
            <person name="Kim Y.-S."/>
            <person name="Jang Y.H."/>
            <person name="Kim K.-H."/>
        </authorList>
    </citation>
    <scope>NUCLEOTIDE SEQUENCE [LARGE SCALE GENOMIC DNA]</scope>
    <source>
        <strain evidence="3 4">RR4-38</strain>
    </source>
</reference>
<sequence>MKYLKKFFKWLLILIILIIAVLYITDTDYLLKAVRTIYLNGHTTAFLEDYKYFDNSVVEAGETHPWPEHTNYNSVDETEILKKTNAELGTVAYLIIKNDSIWYEAYYDGYGKDSKSNSFSIVKSMVSGMMGKAITDGYLKGLDQPVGDFFIEFSEGMAARTTVGDLSSMASGTNWDEAYYSPLSITTRAYFDDDLKKVILGLKVVEEPGQKFKYASGDTQLLAMVLEKATGKPLNEYLSESFWKPLGASQDAPWQLDSEEGGMVKAYCCVAGNARDFARYGKLFKDHGKWRGEQLLDSSFVALSLRPRFEESPQYGYGWWLYTSPEGKSFYMMRGHLGQYVIVNREDNVMIVRLGRSKSNNKGVGVFTKDIDIYIDEGYKMLEAGSR</sequence>
<evidence type="ECO:0000313" key="4">
    <source>
        <dbReference type="Proteomes" id="UP000238442"/>
    </source>
</evidence>
<proteinExistence type="predicted"/>
<dbReference type="Pfam" id="PF00144">
    <property type="entry name" value="Beta-lactamase"/>
    <property type="match status" value="1"/>
</dbReference>
<dbReference type="InterPro" id="IPR012338">
    <property type="entry name" value="Beta-lactam/transpept-like"/>
</dbReference>
<protein>
    <submittedName>
        <fullName evidence="3">Serine hydrolase</fullName>
    </submittedName>
</protein>
<feature type="transmembrane region" description="Helical" evidence="1">
    <location>
        <begin position="7"/>
        <end position="25"/>
    </location>
</feature>
<dbReference type="PANTHER" id="PTHR43283">
    <property type="entry name" value="BETA-LACTAMASE-RELATED"/>
    <property type="match status" value="1"/>
</dbReference>